<keyword evidence="16" id="KW-0133">Cell shape</keyword>
<dbReference type="GO" id="GO:0008658">
    <property type="term" value="F:penicillin binding"/>
    <property type="evidence" value="ECO:0007669"/>
    <property type="project" value="InterPro"/>
</dbReference>
<evidence type="ECO:0000256" key="26">
    <source>
        <dbReference type="ARBA" id="ARBA00049902"/>
    </source>
</evidence>
<keyword evidence="18" id="KW-0573">Peptidoglycan synthesis</keyword>
<keyword evidence="19 28" id="KW-1133">Transmembrane helix</keyword>
<dbReference type="EC" id="2.4.99.28" evidence="25"/>
<evidence type="ECO:0000256" key="23">
    <source>
        <dbReference type="ARBA" id="ARBA00023316"/>
    </source>
</evidence>
<gene>
    <name evidence="32" type="ORF">WM2015_2488</name>
</gene>
<keyword evidence="8" id="KW-1003">Cell membrane</keyword>
<evidence type="ECO:0000256" key="24">
    <source>
        <dbReference type="ARBA" id="ARBA00034000"/>
    </source>
</evidence>
<dbReference type="EC" id="3.4.16.4" evidence="6"/>
<evidence type="ECO:0000256" key="1">
    <source>
        <dbReference type="ARBA" id="ARBA00002624"/>
    </source>
</evidence>
<keyword evidence="22" id="KW-0511">Multifunctional enzyme</keyword>
<evidence type="ECO:0000256" key="16">
    <source>
        <dbReference type="ARBA" id="ARBA00022960"/>
    </source>
</evidence>
<evidence type="ECO:0000256" key="25">
    <source>
        <dbReference type="ARBA" id="ARBA00044770"/>
    </source>
</evidence>
<dbReference type="Gene3D" id="1.10.3810.10">
    <property type="entry name" value="Biosynthetic peptidoglycan transglycosylase-like"/>
    <property type="match status" value="1"/>
</dbReference>
<dbReference type="OrthoDB" id="9766909at2"/>
<dbReference type="GO" id="GO:0009252">
    <property type="term" value="P:peptidoglycan biosynthetic process"/>
    <property type="evidence" value="ECO:0007669"/>
    <property type="project" value="UniProtKB-UniPathway"/>
</dbReference>
<dbReference type="InterPro" id="IPR001264">
    <property type="entry name" value="Glyco_trans_51"/>
</dbReference>
<protein>
    <recommendedName>
        <fullName evidence="7">Penicillin-binding protein 1A</fullName>
        <ecNumber evidence="25">2.4.99.28</ecNumber>
        <ecNumber evidence="6">3.4.16.4</ecNumber>
    </recommendedName>
</protein>
<dbReference type="InterPro" id="IPR023346">
    <property type="entry name" value="Lysozyme-like_dom_sf"/>
</dbReference>
<keyword evidence="33" id="KW-1185">Reference proteome</keyword>
<dbReference type="GO" id="GO:0071555">
    <property type="term" value="P:cell wall organization"/>
    <property type="evidence" value="ECO:0007669"/>
    <property type="project" value="UniProtKB-KW"/>
</dbReference>
<dbReference type="Pfam" id="PF00912">
    <property type="entry name" value="Transgly"/>
    <property type="match status" value="1"/>
</dbReference>
<evidence type="ECO:0000256" key="4">
    <source>
        <dbReference type="ARBA" id="ARBA00007090"/>
    </source>
</evidence>
<evidence type="ECO:0000259" key="29">
    <source>
        <dbReference type="Pfam" id="PF00905"/>
    </source>
</evidence>
<name>A0A0K0XYZ0_9GAMM</name>
<comment type="pathway">
    <text evidence="3">Cell wall biogenesis; peptidoglycan biosynthesis.</text>
</comment>
<dbReference type="GO" id="GO:0046677">
    <property type="term" value="P:response to antibiotic"/>
    <property type="evidence" value="ECO:0007669"/>
    <property type="project" value="UniProtKB-KW"/>
</dbReference>
<feature type="domain" description="Glycosyl transferase family 51" evidence="30">
    <location>
        <begin position="61"/>
        <end position="235"/>
    </location>
</feature>
<evidence type="ECO:0000256" key="7">
    <source>
        <dbReference type="ARBA" id="ARBA00018638"/>
    </source>
</evidence>
<dbReference type="InterPro" id="IPR012338">
    <property type="entry name" value="Beta-lactam/transpept-like"/>
</dbReference>
<evidence type="ECO:0000313" key="33">
    <source>
        <dbReference type="Proteomes" id="UP000066624"/>
    </source>
</evidence>
<dbReference type="GO" id="GO:0008360">
    <property type="term" value="P:regulation of cell shape"/>
    <property type="evidence" value="ECO:0007669"/>
    <property type="project" value="UniProtKB-KW"/>
</dbReference>
<feature type="domain" description="Penicillin-binding protein OB-like" evidence="31">
    <location>
        <begin position="323"/>
        <end position="430"/>
    </location>
</feature>
<dbReference type="UniPathway" id="UPA00219"/>
<dbReference type="NCBIfam" id="TIGR02074">
    <property type="entry name" value="PBP_1a_fam"/>
    <property type="match status" value="1"/>
</dbReference>
<dbReference type="InterPro" id="IPR001460">
    <property type="entry name" value="PCN-bd_Tpept"/>
</dbReference>
<organism evidence="32 33">
    <name type="scientific">Wenzhouxiangella marina</name>
    <dbReference type="NCBI Taxonomy" id="1579979"/>
    <lineage>
        <taxon>Bacteria</taxon>
        <taxon>Pseudomonadati</taxon>
        <taxon>Pseudomonadota</taxon>
        <taxon>Gammaproteobacteria</taxon>
        <taxon>Chromatiales</taxon>
        <taxon>Wenzhouxiangellaceae</taxon>
        <taxon>Wenzhouxiangella</taxon>
    </lineage>
</organism>
<dbReference type="STRING" id="1579979.WM2015_2488"/>
<proteinExistence type="inferred from homology"/>
<evidence type="ECO:0000256" key="5">
    <source>
        <dbReference type="ARBA" id="ARBA00007739"/>
    </source>
</evidence>
<evidence type="ECO:0000256" key="9">
    <source>
        <dbReference type="ARBA" id="ARBA00022519"/>
    </source>
</evidence>
<evidence type="ECO:0000256" key="18">
    <source>
        <dbReference type="ARBA" id="ARBA00022984"/>
    </source>
</evidence>
<dbReference type="Proteomes" id="UP000066624">
    <property type="component" value="Chromosome"/>
</dbReference>
<evidence type="ECO:0000256" key="10">
    <source>
        <dbReference type="ARBA" id="ARBA00022645"/>
    </source>
</evidence>
<dbReference type="InterPro" id="IPR050396">
    <property type="entry name" value="Glycosyltr_51/Transpeptidase"/>
</dbReference>
<dbReference type="PANTHER" id="PTHR32282:SF27">
    <property type="entry name" value="PENICILLIN-BINDING PROTEIN 1A"/>
    <property type="match status" value="1"/>
</dbReference>
<evidence type="ECO:0000256" key="20">
    <source>
        <dbReference type="ARBA" id="ARBA00023136"/>
    </source>
</evidence>
<evidence type="ECO:0000313" key="32">
    <source>
        <dbReference type="EMBL" id="AKS42847.1"/>
    </source>
</evidence>
<evidence type="ECO:0000256" key="19">
    <source>
        <dbReference type="ARBA" id="ARBA00022989"/>
    </source>
</evidence>
<dbReference type="SUPFAM" id="SSF56601">
    <property type="entry name" value="beta-lactamase/transpeptidase-like"/>
    <property type="match status" value="1"/>
</dbReference>
<dbReference type="InterPro" id="IPR031376">
    <property type="entry name" value="PCB_OB"/>
</dbReference>
<evidence type="ECO:0000259" key="30">
    <source>
        <dbReference type="Pfam" id="PF00912"/>
    </source>
</evidence>
<comment type="pathway">
    <text evidence="27">Glycan biosynthesis.</text>
</comment>
<keyword evidence="13" id="KW-0808">Transferase</keyword>
<evidence type="ECO:0000256" key="6">
    <source>
        <dbReference type="ARBA" id="ARBA00012448"/>
    </source>
</evidence>
<dbReference type="PATRIC" id="fig|1579979.3.peg.2544"/>
<dbReference type="GO" id="GO:0005886">
    <property type="term" value="C:plasma membrane"/>
    <property type="evidence" value="ECO:0007669"/>
    <property type="project" value="UniProtKB-SubCell"/>
</dbReference>
<comment type="function">
    <text evidence="1">Cell wall formation. Synthesis of cross-linked peptidoglycan from the lipid intermediates. The enzyme has a penicillin-insensitive transglycosylase N-terminal domain (formation of linear glycan strands) and a penicillin-sensitive transpeptidase C-terminal domain (cross-linking of the peptide subunits).</text>
</comment>
<keyword evidence="9" id="KW-0997">Cell inner membrane</keyword>
<keyword evidence="21" id="KW-0046">Antibiotic resistance</keyword>
<evidence type="ECO:0000256" key="12">
    <source>
        <dbReference type="ARBA" id="ARBA00022676"/>
    </source>
</evidence>
<comment type="catalytic activity">
    <reaction evidence="24">
        <text>Preferential cleavage: (Ac)2-L-Lys-D-Ala-|-D-Ala. Also transpeptidation of peptidyl-alanyl moieties that are N-acyl substituents of D-alanine.</text>
        <dbReference type="EC" id="3.4.16.4"/>
    </reaction>
</comment>
<evidence type="ECO:0000256" key="2">
    <source>
        <dbReference type="ARBA" id="ARBA00004249"/>
    </source>
</evidence>
<dbReference type="GO" id="GO:0006508">
    <property type="term" value="P:proteolysis"/>
    <property type="evidence" value="ECO:0007669"/>
    <property type="project" value="UniProtKB-KW"/>
</dbReference>
<dbReference type="GO" id="GO:0008955">
    <property type="term" value="F:peptidoglycan glycosyltransferase activity"/>
    <property type="evidence" value="ECO:0007669"/>
    <property type="project" value="UniProtKB-EC"/>
</dbReference>
<feature type="domain" description="Penicillin-binding protein transpeptidase" evidence="29">
    <location>
        <begin position="434"/>
        <end position="714"/>
    </location>
</feature>
<evidence type="ECO:0000256" key="3">
    <source>
        <dbReference type="ARBA" id="ARBA00004752"/>
    </source>
</evidence>
<dbReference type="GO" id="GO:0009002">
    <property type="term" value="F:serine-type D-Ala-D-Ala carboxypeptidase activity"/>
    <property type="evidence" value="ECO:0007669"/>
    <property type="project" value="UniProtKB-EC"/>
</dbReference>
<evidence type="ECO:0000259" key="31">
    <source>
        <dbReference type="Pfam" id="PF17092"/>
    </source>
</evidence>
<dbReference type="GO" id="GO:0030288">
    <property type="term" value="C:outer membrane-bounded periplasmic space"/>
    <property type="evidence" value="ECO:0007669"/>
    <property type="project" value="TreeGrafter"/>
</dbReference>
<comment type="subcellular location">
    <subcellularLocation>
        <location evidence="2">Cell inner membrane</location>
        <topology evidence="2">Single-pass type II membrane protein</topology>
    </subcellularLocation>
</comment>
<evidence type="ECO:0000256" key="17">
    <source>
        <dbReference type="ARBA" id="ARBA00022968"/>
    </source>
</evidence>
<keyword evidence="12" id="KW-0328">Glycosyltransferase</keyword>
<keyword evidence="14 28" id="KW-0812">Transmembrane</keyword>
<reference evidence="32 33" key="1">
    <citation type="submission" date="2015-07" db="EMBL/GenBank/DDBJ databases">
        <authorList>
            <person name="Noorani M."/>
        </authorList>
    </citation>
    <scope>NUCLEOTIDE SEQUENCE [LARGE SCALE GENOMIC DNA]</scope>
    <source>
        <strain evidence="32 33">KCTC 42284</strain>
    </source>
</reference>
<keyword evidence="15" id="KW-0378">Hydrolase</keyword>
<dbReference type="Pfam" id="PF17092">
    <property type="entry name" value="PCB_OB"/>
    <property type="match status" value="1"/>
</dbReference>
<keyword evidence="10" id="KW-0121">Carboxypeptidase</keyword>
<accession>A0A0K0XYZ0</accession>
<evidence type="ECO:0000256" key="28">
    <source>
        <dbReference type="SAM" id="Phobius"/>
    </source>
</evidence>
<evidence type="ECO:0000256" key="13">
    <source>
        <dbReference type="ARBA" id="ARBA00022679"/>
    </source>
</evidence>
<evidence type="ECO:0000256" key="15">
    <source>
        <dbReference type="ARBA" id="ARBA00022801"/>
    </source>
</evidence>
<keyword evidence="17" id="KW-0735">Signal-anchor</keyword>
<dbReference type="SUPFAM" id="SSF53955">
    <property type="entry name" value="Lysozyme-like"/>
    <property type="match status" value="1"/>
</dbReference>
<dbReference type="FunFam" id="1.10.3810.10:FF:000003">
    <property type="entry name" value="Penicillin-binding protein 1a"/>
    <property type="match status" value="1"/>
</dbReference>
<sequence>MVRIKPLIVFSIRLFFLIFALGLIGLLVVWLTIVPTLPSVDSLRDVRLQVPLRIYSADQELMLEVGEQRRLPLAIDEMPETLRQAFLAAEDDRFYSHPGIDWRGTARAVWLYGLSLGRGRVPGGSTITQQVARRFFLSTEYSVTRKLREMLLALKIERELSKDEIFELYLNKEFLGHRAYGVGAAAQVYYGKTVDELSLAEMAMLAALPKAPSRDNPLSGPERAMIRRNWVLDRMLELGYIDEAAHAQARAEPNNARYHGSVQELDASWVSEMTRQRVVDRLGAEEAYSGGYRVTTTIESRLQRAADRAVRDGLQAYDRRHGWRGVQQRIEEEALLEPGRIEERLAQIRPVADLVPAVVIESTPELATLRLDRGEIVTLGPEAVAWARPYIDVNTLGSAPESVDALLQAGDIVRLRQVDEQWQLAQVPEAQAALVSLDAETGAILALVGGLEFGRSQFNRVTQSRRQPGSSFKPFIYSAAFDHGFNPASLVNDAPVVVDDPSMERAWRPTNFSQRFHGPTRLREAMIHSRNLVSVRLLMSIGLAPIRNYLPRFGFEQDELPAGPSLALGSASLTPLSIARAYAVFANGGYSIEPEFIHRVETSEGEMVYEPSWTRICPDCPERLPAMTAIEESAEDTAETAGPRRIDLDEISETLEPPPLVGPVVPRAAEQVLSPQTTWLIRSMMSDVIRLGTGRRALALGRDDLAGKTGTTNDLRDTWFSGFGGGVVTTVWLGRDDNETLGSWEQGGRTALPLWVDFMAVALENRPEQLPEPPVGLVQALIDPDTGERVRPGFPGAMTEWFQADNLPPMRESEDLEQDLDPYDIY</sequence>
<dbReference type="KEGG" id="wma:WM2015_2488"/>
<dbReference type="EMBL" id="CP012154">
    <property type="protein sequence ID" value="AKS42847.1"/>
    <property type="molecule type" value="Genomic_DNA"/>
</dbReference>
<comment type="similarity">
    <text evidence="4">In the C-terminal section; belongs to the transpeptidase family.</text>
</comment>
<keyword evidence="20 28" id="KW-0472">Membrane</keyword>
<evidence type="ECO:0000256" key="21">
    <source>
        <dbReference type="ARBA" id="ARBA00023251"/>
    </source>
</evidence>
<dbReference type="AlphaFoldDB" id="A0A0K0XYZ0"/>
<dbReference type="Gene3D" id="3.40.710.10">
    <property type="entry name" value="DD-peptidase/beta-lactamase superfamily"/>
    <property type="match status" value="2"/>
</dbReference>
<evidence type="ECO:0000256" key="11">
    <source>
        <dbReference type="ARBA" id="ARBA00022670"/>
    </source>
</evidence>
<dbReference type="InterPro" id="IPR036950">
    <property type="entry name" value="PBP_transglycosylase"/>
</dbReference>
<keyword evidence="23" id="KW-0961">Cell wall biogenesis/degradation</keyword>
<evidence type="ECO:0000256" key="27">
    <source>
        <dbReference type="ARBA" id="ARBA00060592"/>
    </source>
</evidence>
<dbReference type="Pfam" id="PF00905">
    <property type="entry name" value="Transpeptidase"/>
    <property type="match status" value="1"/>
</dbReference>
<evidence type="ECO:0000256" key="22">
    <source>
        <dbReference type="ARBA" id="ARBA00023268"/>
    </source>
</evidence>
<evidence type="ECO:0000256" key="14">
    <source>
        <dbReference type="ARBA" id="ARBA00022692"/>
    </source>
</evidence>
<dbReference type="PANTHER" id="PTHR32282">
    <property type="entry name" value="BINDING PROTEIN TRANSPEPTIDASE, PUTATIVE-RELATED"/>
    <property type="match status" value="1"/>
</dbReference>
<feature type="transmembrane region" description="Helical" evidence="28">
    <location>
        <begin position="12"/>
        <end position="33"/>
    </location>
</feature>
<comment type="similarity">
    <text evidence="5">In the N-terminal section; belongs to the glycosyltransferase 51 family.</text>
</comment>
<evidence type="ECO:0000256" key="8">
    <source>
        <dbReference type="ARBA" id="ARBA00022475"/>
    </source>
</evidence>
<comment type="catalytic activity">
    <reaction evidence="26">
        <text>[GlcNAc-(1-&gt;4)-Mur2Ac(oyl-L-Ala-gamma-D-Glu-L-Lys-D-Ala-D-Ala)](n)-di-trans,octa-cis-undecaprenyl diphosphate + beta-D-GlcNAc-(1-&gt;4)-Mur2Ac(oyl-L-Ala-gamma-D-Glu-L-Lys-D-Ala-D-Ala)-di-trans,octa-cis-undecaprenyl diphosphate = [GlcNAc-(1-&gt;4)-Mur2Ac(oyl-L-Ala-gamma-D-Glu-L-Lys-D-Ala-D-Ala)](n+1)-di-trans,octa-cis-undecaprenyl diphosphate + di-trans,octa-cis-undecaprenyl diphosphate + H(+)</text>
        <dbReference type="Rhea" id="RHEA:23708"/>
        <dbReference type="Rhea" id="RHEA-COMP:9602"/>
        <dbReference type="Rhea" id="RHEA-COMP:9603"/>
        <dbReference type="ChEBI" id="CHEBI:15378"/>
        <dbReference type="ChEBI" id="CHEBI:58405"/>
        <dbReference type="ChEBI" id="CHEBI:60033"/>
        <dbReference type="ChEBI" id="CHEBI:78435"/>
        <dbReference type="EC" id="2.4.99.28"/>
    </reaction>
</comment>
<keyword evidence="11" id="KW-0645">Protease</keyword>